<organism evidence="10 11">
    <name type="scientific">Anaerotruncus colihominis</name>
    <dbReference type="NCBI Taxonomy" id="169435"/>
    <lineage>
        <taxon>Bacteria</taxon>
        <taxon>Bacillati</taxon>
        <taxon>Bacillota</taxon>
        <taxon>Clostridia</taxon>
        <taxon>Eubacteriales</taxon>
        <taxon>Oscillospiraceae</taxon>
        <taxon>Anaerotruncus</taxon>
    </lineage>
</organism>
<keyword evidence="11" id="KW-1185">Reference proteome</keyword>
<keyword evidence="4" id="KW-0479">Metal-binding</keyword>
<dbReference type="InterPro" id="IPR002933">
    <property type="entry name" value="Peptidase_M20"/>
</dbReference>
<evidence type="ECO:0000313" key="10">
    <source>
        <dbReference type="EMBL" id="NBH60553.1"/>
    </source>
</evidence>
<feature type="domain" description="Peptidase M20 dimerisation" evidence="9">
    <location>
        <begin position="254"/>
        <end position="334"/>
    </location>
</feature>
<evidence type="ECO:0000256" key="7">
    <source>
        <dbReference type="ARBA" id="ARBA00022997"/>
    </source>
</evidence>
<evidence type="ECO:0000256" key="5">
    <source>
        <dbReference type="ARBA" id="ARBA00022801"/>
    </source>
</evidence>
<evidence type="ECO:0000256" key="6">
    <source>
        <dbReference type="ARBA" id="ARBA00022833"/>
    </source>
</evidence>
<comment type="caution">
    <text evidence="10">The sequence shown here is derived from an EMBL/GenBank/DDBJ whole genome shotgun (WGS) entry which is preliminary data.</text>
</comment>
<evidence type="ECO:0000256" key="4">
    <source>
        <dbReference type="ARBA" id="ARBA00022723"/>
    </source>
</evidence>
<dbReference type="PANTHER" id="PTHR43808">
    <property type="entry name" value="ACETYLORNITHINE DEACETYLASE"/>
    <property type="match status" value="1"/>
</dbReference>
<reference evidence="10 11" key="1">
    <citation type="submission" date="2018-08" db="EMBL/GenBank/DDBJ databases">
        <title>Murine metabolic-syndrome-specific gut microbial biobank.</title>
        <authorList>
            <person name="Liu C."/>
        </authorList>
    </citation>
    <scope>NUCLEOTIDE SEQUENCE [LARGE SCALE GENOMIC DNA]</scope>
    <source>
        <strain evidence="10 11">28</strain>
    </source>
</reference>
<dbReference type="InterPro" id="IPR036264">
    <property type="entry name" value="Bact_exopeptidase_dim_dom"/>
</dbReference>
<proteinExistence type="inferred from homology"/>
<dbReference type="RefSeq" id="WP_160200853.1">
    <property type="nucleotide sequence ID" value="NZ_QXWK01000003.1"/>
</dbReference>
<sequence>MKAEDFVKKNREQMIMDIKEFSAIPSILDEETKGEGRPFGQKAAQALTWILNKGRSMGMEVKNFDGYAGEMTAGGGDRLIGILGHADVVAAGEGWHTAPFEIKEIDGKLYGRGTLDDKGPIISCLYAVKYLMEENLIPAETAIRMIIGCDEEENWRCIEHYAKKADRMPDCSIVPDGNFPLIHCEKGLLDVDFSYETDGDIGCQIAVESLYGGAAKNVVPGKAHCTLRCPDTETAANLTAVLNAFEHICAQQEHCSIFVTVSGKSTHAMSPEKGLNAISLMMKTLEEVSAEFDIAPVYKTYNQYIGMTYYGEKFGLNFADEASGKLTFNVGTIALECGKLTFGVSVRYPATVDKVKVFSAAEETCRRAGMKMDMTSHMNGLYVDAGSDFIGVLMNAYQKISRDYESLPIAIGGATYARTIPNAVAFGPLFPYEEELAHEADEFLDLESLDKMTLIYIEALKGLLTMKK</sequence>
<evidence type="ECO:0000256" key="1">
    <source>
        <dbReference type="ARBA" id="ARBA00001947"/>
    </source>
</evidence>
<evidence type="ECO:0000256" key="8">
    <source>
        <dbReference type="ARBA" id="ARBA00023049"/>
    </source>
</evidence>
<evidence type="ECO:0000256" key="3">
    <source>
        <dbReference type="ARBA" id="ARBA00022670"/>
    </source>
</evidence>
<dbReference type="EMBL" id="QXWK01000003">
    <property type="protein sequence ID" value="NBH60553.1"/>
    <property type="molecule type" value="Genomic_DNA"/>
</dbReference>
<dbReference type="GO" id="GO:0008777">
    <property type="term" value="F:acetylornithine deacetylase activity"/>
    <property type="evidence" value="ECO:0007669"/>
    <property type="project" value="TreeGrafter"/>
</dbReference>
<dbReference type="Gene3D" id="3.40.630.10">
    <property type="entry name" value="Zn peptidases"/>
    <property type="match status" value="1"/>
</dbReference>
<dbReference type="Pfam" id="PF01546">
    <property type="entry name" value="Peptidase_M20"/>
    <property type="match status" value="1"/>
</dbReference>
<dbReference type="GO" id="GO:0006508">
    <property type="term" value="P:proteolysis"/>
    <property type="evidence" value="ECO:0007669"/>
    <property type="project" value="UniProtKB-KW"/>
</dbReference>
<evidence type="ECO:0000313" key="11">
    <source>
        <dbReference type="Proteomes" id="UP000446866"/>
    </source>
</evidence>
<keyword evidence="7" id="KW-0224">Dipeptidase</keyword>
<dbReference type="InterPro" id="IPR001261">
    <property type="entry name" value="ArgE/DapE_CS"/>
</dbReference>
<dbReference type="NCBIfam" id="TIGR01887">
    <property type="entry name" value="dipeptidaselike"/>
    <property type="match status" value="1"/>
</dbReference>
<dbReference type="InterPro" id="IPR010964">
    <property type="entry name" value="M20A_pepV-rel"/>
</dbReference>
<dbReference type="PANTHER" id="PTHR43808:SF31">
    <property type="entry name" value="N-ACETYL-L-CITRULLINE DEACETYLASE"/>
    <property type="match status" value="1"/>
</dbReference>
<dbReference type="GO" id="GO:0008270">
    <property type="term" value="F:zinc ion binding"/>
    <property type="evidence" value="ECO:0007669"/>
    <property type="project" value="InterPro"/>
</dbReference>
<dbReference type="GO" id="GO:0016805">
    <property type="term" value="F:dipeptidase activity"/>
    <property type="evidence" value="ECO:0007669"/>
    <property type="project" value="UniProtKB-KW"/>
</dbReference>
<keyword evidence="5" id="KW-0378">Hydrolase</keyword>
<dbReference type="InterPro" id="IPR011650">
    <property type="entry name" value="Peptidase_M20_dimer"/>
</dbReference>
<dbReference type="PROSITE" id="PS00758">
    <property type="entry name" value="ARGE_DAPE_CPG2_1"/>
    <property type="match status" value="1"/>
</dbReference>
<dbReference type="GO" id="GO:0008237">
    <property type="term" value="F:metallopeptidase activity"/>
    <property type="evidence" value="ECO:0007669"/>
    <property type="project" value="UniProtKB-KW"/>
</dbReference>
<gene>
    <name evidence="10" type="ORF">D0435_02545</name>
</gene>
<protein>
    <submittedName>
        <fullName evidence="10">M20 family peptidase</fullName>
    </submittedName>
</protein>
<keyword evidence="6" id="KW-0862">Zinc</keyword>
<dbReference type="Proteomes" id="UP000446866">
    <property type="component" value="Unassembled WGS sequence"/>
</dbReference>
<comment type="similarity">
    <text evidence="2">Belongs to the peptidase M20A family.</text>
</comment>
<dbReference type="SUPFAM" id="SSF55031">
    <property type="entry name" value="Bacterial exopeptidase dimerisation domain"/>
    <property type="match status" value="1"/>
</dbReference>
<dbReference type="AlphaFoldDB" id="A0A845QIF5"/>
<evidence type="ECO:0000256" key="2">
    <source>
        <dbReference type="ARBA" id="ARBA00006247"/>
    </source>
</evidence>
<dbReference type="Pfam" id="PF07687">
    <property type="entry name" value="M20_dimer"/>
    <property type="match status" value="1"/>
</dbReference>
<keyword evidence="8" id="KW-0482">Metalloprotease</keyword>
<comment type="cofactor">
    <cofactor evidence="1">
        <name>Zn(2+)</name>
        <dbReference type="ChEBI" id="CHEBI:29105"/>
    </cofactor>
</comment>
<dbReference type="InterPro" id="IPR050072">
    <property type="entry name" value="Peptidase_M20A"/>
</dbReference>
<dbReference type="SUPFAM" id="SSF53187">
    <property type="entry name" value="Zn-dependent exopeptidases"/>
    <property type="match status" value="1"/>
</dbReference>
<keyword evidence="3" id="KW-0645">Protease</keyword>
<dbReference type="GO" id="GO:0006526">
    <property type="term" value="P:L-arginine biosynthetic process"/>
    <property type="evidence" value="ECO:0007669"/>
    <property type="project" value="TreeGrafter"/>
</dbReference>
<accession>A0A845QIF5</accession>
<evidence type="ECO:0000259" key="9">
    <source>
        <dbReference type="Pfam" id="PF07687"/>
    </source>
</evidence>
<dbReference type="Gene3D" id="3.30.70.360">
    <property type="match status" value="2"/>
</dbReference>
<name>A0A845QIF5_9FIRM</name>